<dbReference type="RefSeq" id="WP_332613696.1">
    <property type="nucleotide sequence ID" value="NZ_JAXGFP010000001.1"/>
</dbReference>
<protein>
    <submittedName>
        <fullName evidence="2">Uncharacterized protein</fullName>
    </submittedName>
</protein>
<evidence type="ECO:0000313" key="3">
    <source>
        <dbReference type="Proteomes" id="UP001355056"/>
    </source>
</evidence>
<organism evidence="2 3">
    <name type="scientific">Novilysobacter erysipheiresistens</name>
    <dbReference type="NCBI Taxonomy" id="1749332"/>
    <lineage>
        <taxon>Bacteria</taxon>
        <taxon>Pseudomonadati</taxon>
        <taxon>Pseudomonadota</taxon>
        <taxon>Gammaproteobacteria</taxon>
        <taxon>Lysobacterales</taxon>
        <taxon>Lysobacteraceae</taxon>
        <taxon>Novilysobacter</taxon>
    </lineage>
</organism>
<comment type="caution">
    <text evidence="2">The sequence shown here is derived from an EMBL/GenBank/DDBJ whole genome shotgun (WGS) entry which is preliminary data.</text>
</comment>
<name>A0ABU7YTV5_9GAMM</name>
<dbReference type="EMBL" id="JAXGFP010000001">
    <property type="protein sequence ID" value="MEG3182505.1"/>
    <property type="molecule type" value="Genomic_DNA"/>
</dbReference>
<proteinExistence type="predicted"/>
<reference evidence="2 3" key="1">
    <citation type="journal article" date="2016" name="Int. J. Syst. Evol. Microbiol.">
        <title>Lysobacter erysipheiresistens sp. nov., an antagonist of powdery mildew, isolated from tobacco-cultivated soil.</title>
        <authorList>
            <person name="Xie B."/>
            <person name="Li T."/>
            <person name="Lin X."/>
            <person name="Wang C.J."/>
            <person name="Chen Y.J."/>
            <person name="Liu W.J."/>
            <person name="Zhao Z.W."/>
        </authorList>
    </citation>
    <scope>NUCLEOTIDE SEQUENCE [LARGE SCALE GENOMIC DNA]</scope>
    <source>
        <strain evidence="2 3">RS-LYSO-3</strain>
    </source>
</reference>
<keyword evidence="1" id="KW-1133">Transmembrane helix</keyword>
<evidence type="ECO:0000256" key="1">
    <source>
        <dbReference type="SAM" id="Phobius"/>
    </source>
</evidence>
<keyword evidence="1" id="KW-0472">Membrane</keyword>
<evidence type="ECO:0000313" key="2">
    <source>
        <dbReference type="EMBL" id="MEG3182505.1"/>
    </source>
</evidence>
<gene>
    <name evidence="2" type="ORF">SNE34_00560</name>
</gene>
<dbReference type="Proteomes" id="UP001355056">
    <property type="component" value="Unassembled WGS sequence"/>
</dbReference>
<keyword evidence="3" id="KW-1185">Reference proteome</keyword>
<accession>A0ABU7YTV5</accession>
<keyword evidence="1" id="KW-0812">Transmembrane</keyword>
<sequence length="114" mass="12352">MDRWDWMAVRAYVPTAGLLLAALVSTGVLTRLQASPLLAGLVSGGKWLPVLLLTAAVVHFAWVTYRLCQADKGKGLLCGCGGLLGHERAGRASRGGAYRRCYACGRNINHHRYE</sequence>
<feature type="transmembrane region" description="Helical" evidence="1">
    <location>
        <begin position="50"/>
        <end position="68"/>
    </location>
</feature>